<feature type="region of interest" description="Disordered" evidence="10">
    <location>
        <begin position="216"/>
        <end position="251"/>
    </location>
</feature>
<dbReference type="SUPFAM" id="SSF52777">
    <property type="entry name" value="CoA-dependent acyltransferases"/>
    <property type="match status" value="1"/>
</dbReference>
<evidence type="ECO:0000313" key="14">
    <source>
        <dbReference type="Proteomes" id="UP000235005"/>
    </source>
</evidence>
<dbReference type="CDD" id="cd06849">
    <property type="entry name" value="lipoyl_domain"/>
    <property type="match status" value="2"/>
</dbReference>
<dbReference type="InterPro" id="IPR000089">
    <property type="entry name" value="Biotin_lipoyl"/>
</dbReference>
<dbReference type="GO" id="GO:0004742">
    <property type="term" value="F:dihydrolipoyllysine-residue acetyltransferase activity"/>
    <property type="evidence" value="ECO:0007669"/>
    <property type="project" value="UniProtKB-UniRule"/>
</dbReference>
<keyword evidence="4" id="KW-0677">Repeat</keyword>
<proteinExistence type="inferred from homology"/>
<evidence type="ECO:0000256" key="5">
    <source>
        <dbReference type="ARBA" id="ARBA00022823"/>
    </source>
</evidence>
<evidence type="ECO:0000313" key="13">
    <source>
        <dbReference type="EMBL" id="PLW70442.1"/>
    </source>
</evidence>
<feature type="compositionally biased region" description="Low complexity" evidence="10">
    <location>
        <begin position="95"/>
        <end position="108"/>
    </location>
</feature>
<evidence type="ECO:0000256" key="8">
    <source>
        <dbReference type="ARBA" id="ARBA00048370"/>
    </source>
</evidence>
<keyword evidence="3 9" id="KW-0808">Transferase</keyword>
<dbReference type="Pfam" id="PF00364">
    <property type="entry name" value="Biotin_lipoyl"/>
    <property type="match status" value="2"/>
</dbReference>
<dbReference type="PANTHER" id="PTHR43178:SF2">
    <property type="entry name" value="DIHYDROLIPOYLLYSINE-RESIDUE ACETYLTRANSFERASE COMPONENT OF PYRUVATE DEHYDROGENASE COMPLEX"/>
    <property type="match status" value="1"/>
</dbReference>
<feature type="compositionally biased region" description="Low complexity" evidence="10">
    <location>
        <begin position="229"/>
        <end position="247"/>
    </location>
</feature>
<gene>
    <name evidence="13" type="primary">aceF</name>
    <name evidence="13" type="ORF">C0039_04380</name>
</gene>
<organism evidence="13 14">
    <name type="scientific">Pseudohalioglobus lutimaris</name>
    <dbReference type="NCBI Taxonomy" id="1737061"/>
    <lineage>
        <taxon>Bacteria</taxon>
        <taxon>Pseudomonadati</taxon>
        <taxon>Pseudomonadota</taxon>
        <taxon>Gammaproteobacteria</taxon>
        <taxon>Cellvibrionales</taxon>
        <taxon>Halieaceae</taxon>
        <taxon>Pseudohalioglobus</taxon>
    </lineage>
</organism>
<dbReference type="PROSITE" id="PS51826">
    <property type="entry name" value="PSBD"/>
    <property type="match status" value="1"/>
</dbReference>
<dbReference type="InterPro" id="IPR003016">
    <property type="entry name" value="2-oxoA_DH_lipoyl-BS"/>
</dbReference>
<evidence type="ECO:0000256" key="9">
    <source>
        <dbReference type="RuleBase" id="RU361137"/>
    </source>
</evidence>
<dbReference type="Pfam" id="PF00198">
    <property type="entry name" value="2-oxoacid_dh"/>
    <property type="match status" value="1"/>
</dbReference>
<dbReference type="GO" id="GO:0031405">
    <property type="term" value="F:lipoic acid binding"/>
    <property type="evidence" value="ECO:0007669"/>
    <property type="project" value="TreeGrafter"/>
</dbReference>
<protein>
    <recommendedName>
        <fullName evidence="9">Acetyltransferase component of pyruvate dehydrogenase complex</fullName>
        <ecNumber evidence="9">2.3.1.12</ecNumber>
    </recommendedName>
</protein>
<dbReference type="OrthoDB" id="9805770at2"/>
<dbReference type="InterPro" id="IPR011053">
    <property type="entry name" value="Single_hybrid_motif"/>
</dbReference>
<dbReference type="PROSITE" id="PS50968">
    <property type="entry name" value="BIOTINYL_LIPOYL"/>
    <property type="match status" value="2"/>
</dbReference>
<dbReference type="SUPFAM" id="SSF47005">
    <property type="entry name" value="Peripheral subunit-binding domain of 2-oxo acid dehydrogenase complex"/>
    <property type="match status" value="1"/>
</dbReference>
<dbReference type="InterPro" id="IPR050743">
    <property type="entry name" value="2-oxoacid_DH_E2_comp"/>
</dbReference>
<accession>A0A2N5X7I3</accession>
<dbReference type="GO" id="GO:0006086">
    <property type="term" value="P:pyruvate decarboxylation to acetyl-CoA"/>
    <property type="evidence" value="ECO:0007669"/>
    <property type="project" value="UniProtKB-UniRule"/>
</dbReference>
<evidence type="ECO:0000256" key="10">
    <source>
        <dbReference type="SAM" id="MobiDB-lite"/>
    </source>
</evidence>
<dbReference type="InterPro" id="IPR006256">
    <property type="entry name" value="AcTrfase_Pyrv_DH_cplx"/>
</dbReference>
<dbReference type="SUPFAM" id="SSF51230">
    <property type="entry name" value="Single hybrid motif"/>
    <property type="match status" value="2"/>
</dbReference>
<feature type="region of interest" description="Disordered" evidence="10">
    <location>
        <begin position="80"/>
        <end position="133"/>
    </location>
</feature>
<comment type="caution">
    <text evidence="13">The sequence shown here is derived from an EMBL/GenBank/DDBJ whole genome shotgun (WGS) entry which is preliminary data.</text>
</comment>
<evidence type="ECO:0000256" key="7">
    <source>
        <dbReference type="ARBA" id="ARBA00025211"/>
    </source>
</evidence>
<comment type="catalytic activity">
    <reaction evidence="8 9">
        <text>N(6)-[(R)-dihydrolipoyl]-L-lysyl-[protein] + acetyl-CoA = N(6)-[(R)-S(8)-acetyldihydrolipoyl]-L-lysyl-[protein] + CoA</text>
        <dbReference type="Rhea" id="RHEA:17017"/>
        <dbReference type="Rhea" id="RHEA-COMP:10475"/>
        <dbReference type="Rhea" id="RHEA-COMP:10478"/>
        <dbReference type="ChEBI" id="CHEBI:57287"/>
        <dbReference type="ChEBI" id="CHEBI:57288"/>
        <dbReference type="ChEBI" id="CHEBI:83100"/>
        <dbReference type="ChEBI" id="CHEBI:83111"/>
        <dbReference type="EC" id="2.3.1.12"/>
    </reaction>
</comment>
<comment type="cofactor">
    <cofactor evidence="9">
        <name>(R)-lipoate</name>
        <dbReference type="ChEBI" id="CHEBI:83088"/>
    </cofactor>
    <text evidence="9">Binds 2 lipoyl cofactors covalently.</text>
</comment>
<feature type="domain" description="Lipoyl-binding" evidence="11">
    <location>
        <begin position="130"/>
        <end position="204"/>
    </location>
</feature>
<evidence type="ECO:0000256" key="4">
    <source>
        <dbReference type="ARBA" id="ARBA00022737"/>
    </source>
</evidence>
<dbReference type="InterPro" id="IPR004167">
    <property type="entry name" value="PSBD"/>
</dbReference>
<dbReference type="FunFam" id="3.30.559.10:FF:000004">
    <property type="entry name" value="Acetyltransferase component of pyruvate dehydrogenase complex"/>
    <property type="match status" value="1"/>
</dbReference>
<keyword evidence="6 9" id="KW-0012">Acyltransferase</keyword>
<keyword evidence="14" id="KW-1185">Reference proteome</keyword>
<comment type="similarity">
    <text evidence="1 9">Belongs to the 2-oxoacid dehydrogenase family.</text>
</comment>
<evidence type="ECO:0000256" key="2">
    <source>
        <dbReference type="ARBA" id="ARBA00011484"/>
    </source>
</evidence>
<reference evidence="13 14" key="1">
    <citation type="submission" date="2018-01" db="EMBL/GenBank/DDBJ databases">
        <title>The draft genome sequence of Halioglobus lutimaris HF004.</title>
        <authorList>
            <person name="Du Z.-J."/>
            <person name="Shi M.-J."/>
        </authorList>
    </citation>
    <scope>NUCLEOTIDE SEQUENCE [LARGE SCALE GENOMIC DNA]</scope>
    <source>
        <strain evidence="13 14">HF004</strain>
    </source>
</reference>
<dbReference type="InterPro" id="IPR036625">
    <property type="entry name" value="E3-bd_dom_sf"/>
</dbReference>
<feature type="domain" description="Peripheral subunit-binding (PSBD)" evidence="12">
    <location>
        <begin position="255"/>
        <end position="292"/>
    </location>
</feature>
<dbReference type="Gene3D" id="3.30.559.10">
    <property type="entry name" value="Chloramphenicol acetyltransferase-like domain"/>
    <property type="match status" value="1"/>
</dbReference>
<dbReference type="PANTHER" id="PTHR43178">
    <property type="entry name" value="DIHYDROLIPOAMIDE ACETYLTRANSFERASE COMPONENT OF PYRUVATE DEHYDROGENASE COMPLEX"/>
    <property type="match status" value="1"/>
</dbReference>
<evidence type="ECO:0000256" key="3">
    <source>
        <dbReference type="ARBA" id="ARBA00022679"/>
    </source>
</evidence>
<evidence type="ECO:0000259" key="12">
    <source>
        <dbReference type="PROSITE" id="PS51826"/>
    </source>
</evidence>
<dbReference type="NCBIfam" id="TIGR01348">
    <property type="entry name" value="PDHac_trf_long"/>
    <property type="match status" value="1"/>
</dbReference>
<comment type="subunit">
    <text evidence="2 9">Forms a 24-polypeptide structural core with octahedral symmetry.</text>
</comment>
<dbReference type="InterPro" id="IPR023213">
    <property type="entry name" value="CAT-like_dom_sf"/>
</dbReference>
<dbReference type="Gene3D" id="4.10.320.10">
    <property type="entry name" value="E3-binding domain"/>
    <property type="match status" value="1"/>
</dbReference>
<comment type="function">
    <text evidence="7">The pyruvate dehydrogenase complex catalyzes the overall conversion of pyruvate to acetyl-CoA and CO(2). It contains multiple copies of three enzymatic components: pyruvate dehydrogenase (E1), dihydrolipoamide acetyltransferase (E2) and lipoamide dehydrogenase (E3).</text>
</comment>
<feature type="domain" description="Lipoyl-binding" evidence="11">
    <location>
        <begin position="3"/>
        <end position="76"/>
    </location>
</feature>
<dbReference type="Pfam" id="PF02817">
    <property type="entry name" value="E3_binding"/>
    <property type="match status" value="1"/>
</dbReference>
<evidence type="ECO:0000256" key="6">
    <source>
        <dbReference type="ARBA" id="ARBA00023315"/>
    </source>
</evidence>
<dbReference type="InterPro" id="IPR001078">
    <property type="entry name" value="2-oxoacid_DH_actylTfrase"/>
</dbReference>
<dbReference type="Proteomes" id="UP000235005">
    <property type="component" value="Unassembled WGS sequence"/>
</dbReference>
<dbReference type="PROSITE" id="PS00189">
    <property type="entry name" value="LIPOYL"/>
    <property type="match status" value="2"/>
</dbReference>
<name>A0A2N5X7I3_9GAMM</name>
<dbReference type="RefSeq" id="WP_101517341.1">
    <property type="nucleotide sequence ID" value="NZ_PKUS01000002.1"/>
</dbReference>
<keyword evidence="5 9" id="KW-0450">Lipoyl</keyword>
<dbReference type="GO" id="GO:0045254">
    <property type="term" value="C:pyruvate dehydrogenase complex"/>
    <property type="evidence" value="ECO:0007669"/>
    <property type="project" value="UniProtKB-UniRule"/>
</dbReference>
<dbReference type="EMBL" id="PKUS01000002">
    <property type="protein sequence ID" value="PLW70442.1"/>
    <property type="molecule type" value="Genomic_DNA"/>
</dbReference>
<dbReference type="AlphaFoldDB" id="A0A2N5X7I3"/>
<evidence type="ECO:0000256" key="1">
    <source>
        <dbReference type="ARBA" id="ARBA00007317"/>
    </source>
</evidence>
<evidence type="ECO:0000259" key="11">
    <source>
        <dbReference type="PROSITE" id="PS50968"/>
    </source>
</evidence>
<dbReference type="GO" id="GO:0005737">
    <property type="term" value="C:cytoplasm"/>
    <property type="evidence" value="ECO:0007669"/>
    <property type="project" value="TreeGrafter"/>
</dbReference>
<dbReference type="EC" id="2.3.1.12" evidence="9"/>
<sequence>MAKQQITVPDIGGAEAEVIELLVAVGDEVGEEQGLVVMESDKASMEIPSTAAGVVVELLVTEGQQLAEGAPLAVIETASEAADEPAARDDSAMVAAEPEPTTAAAPTEPEADAIQPEQAASPATPTGGSVQGVAVPDIGTDDAVELIEVCVKVGDTVGEGDSLVVLESDKASMEVPAPFAGEVSAIHVAEGSSVRQGDALLDMKTAAAVASAPAPAAAKPAPAEPEQRPAPAVAAAPGATAAQPASADSGQAGVYAGPAVRKLAREFGIPLAEVSGSGPRGRLLKEDLHQFVQRRLSQPAASETAGAGIPAIPEVDFSLFGEVEVTQRSKLDKLTARNMQRSWLNVPHVTQYDDADITELEAFRNGMKAEAEQRGVKLTPMPFILKACAVALRDNPKFCTSVADGGESLVHKQYIHIGMAVDTPAGLLVPVIRDVDQKSIWQLAEEVLELAGKARDRKLKPGEMQGGCFTVSSLGNIGGNGFTPIVNAPEVGILGVSRAGMKPVWDGHEFVARKLLPLSLSYDHRVINGGDGGRFLTGLVALLGDIRRLIM</sequence>
<dbReference type="Gene3D" id="2.40.50.100">
    <property type="match status" value="2"/>
</dbReference>